<reference evidence="1 2" key="1">
    <citation type="submission" date="2015-04" db="EMBL/GenBank/DDBJ databases">
        <title>Complete Genome Sequence of Brevibacterium flavum ATCC 15168.</title>
        <authorList>
            <person name="Ahn J."/>
            <person name="Park G."/>
            <person name="Jeon W."/>
            <person name="Jang Y."/>
            <person name="Jang M."/>
            <person name="Lee H."/>
            <person name="Lee H."/>
        </authorList>
    </citation>
    <scope>NUCLEOTIDE SEQUENCE [LARGE SCALE GENOMIC DNA]</scope>
    <source>
        <strain evidence="1 2">ATCC 15168</strain>
    </source>
</reference>
<evidence type="ECO:0000313" key="2">
    <source>
        <dbReference type="Proteomes" id="UP000034037"/>
    </source>
</evidence>
<proteinExistence type="predicted"/>
<sequence length="66" mass="7364">MKLLKKWTLDEILQCLIFGKTAVKAVGHSGNLHLIALAKDGIWVKKESDPDPITVPLHQILGIDYE</sequence>
<evidence type="ECO:0000313" key="1">
    <source>
        <dbReference type="EMBL" id="AKF28228.1"/>
    </source>
</evidence>
<dbReference type="PATRIC" id="fig|92706.3.peg.2526"/>
<dbReference type="Proteomes" id="UP000034037">
    <property type="component" value="Chromosome"/>
</dbReference>
<dbReference type="EMBL" id="CP011309">
    <property type="protein sequence ID" value="AKF28228.1"/>
    <property type="molecule type" value="Genomic_DNA"/>
</dbReference>
<protein>
    <submittedName>
        <fullName evidence="1">Uncharacterized protein</fullName>
    </submittedName>
</protein>
<keyword evidence="2" id="KW-1185">Reference proteome</keyword>
<dbReference type="AlphaFoldDB" id="A0A0F6Z7K3"/>
<dbReference type="RefSeq" id="WP_040072908.1">
    <property type="nucleotide sequence ID" value="NZ_CP011309.1"/>
</dbReference>
<accession>A0A0F6Z7K3</accession>
<gene>
    <name evidence="1" type="ORF">YH66_12070</name>
</gene>
<dbReference type="HOGENOM" id="CLU_2822639_0_0_11"/>
<name>A0A0F6Z7K3_9CORY</name>
<organism evidence="1 2">
    <name type="scientific">[Brevibacterium] flavum</name>
    <dbReference type="NCBI Taxonomy" id="92706"/>
    <lineage>
        <taxon>Bacteria</taxon>
        <taxon>Bacillati</taxon>
        <taxon>Actinomycetota</taxon>
        <taxon>Actinomycetes</taxon>
        <taxon>Mycobacteriales</taxon>
        <taxon>Corynebacteriaceae</taxon>
        <taxon>Corynebacterium</taxon>
    </lineage>
</organism>